<name>A0A8H6ZB08_9AGAR</name>
<gene>
    <name evidence="1" type="ORF">MSAN_00604800</name>
</gene>
<comment type="caution">
    <text evidence="1">The sequence shown here is derived from an EMBL/GenBank/DDBJ whole genome shotgun (WGS) entry which is preliminary data.</text>
</comment>
<sequence>MTDDASKAAALETLQNFVAALSNNPPLESEAQFYVLPSSFALLSHPAANEFRQTRLAQMVSNTSAKITSILAAGATSVEEVIIPPGPDIWVHADLAAIWAGYSVRIDGVERARGVNAVSLLNVPGEGWKISGVADTQWAPDAPPPPADNDEEENQAMIAPIYAFLAHLKAREWDGMLSLVLLGGGATHSRPPAAPMFSTFPELIERVKGITEAAPPGTVLEEPIFDVQTRRVGELGFAWTPFVTTANGVLRSKGINVFTLLKRDGKWVITGIQDTATYVEEHS</sequence>
<dbReference type="OrthoDB" id="2896390at2759"/>
<keyword evidence="2" id="KW-1185">Reference proteome</keyword>
<dbReference type="Proteomes" id="UP000623467">
    <property type="component" value="Unassembled WGS sequence"/>
</dbReference>
<reference evidence="1" key="1">
    <citation type="submission" date="2020-05" db="EMBL/GenBank/DDBJ databases">
        <title>Mycena genomes resolve the evolution of fungal bioluminescence.</title>
        <authorList>
            <person name="Tsai I.J."/>
        </authorList>
    </citation>
    <scope>NUCLEOTIDE SEQUENCE</scope>
    <source>
        <strain evidence="1">160909Yilan</strain>
    </source>
</reference>
<dbReference type="SUPFAM" id="SSF54427">
    <property type="entry name" value="NTF2-like"/>
    <property type="match status" value="1"/>
</dbReference>
<dbReference type="EMBL" id="JACAZH010000003">
    <property type="protein sequence ID" value="KAF7373924.1"/>
    <property type="molecule type" value="Genomic_DNA"/>
</dbReference>
<protein>
    <submittedName>
        <fullName evidence="1">Putative 1-aminocyclopropane-1-carboxylate deaminase</fullName>
    </submittedName>
</protein>
<evidence type="ECO:0000313" key="1">
    <source>
        <dbReference type="EMBL" id="KAF7373924.1"/>
    </source>
</evidence>
<evidence type="ECO:0000313" key="2">
    <source>
        <dbReference type="Proteomes" id="UP000623467"/>
    </source>
</evidence>
<dbReference type="InterPro" id="IPR032710">
    <property type="entry name" value="NTF2-like_dom_sf"/>
</dbReference>
<proteinExistence type="predicted"/>
<dbReference type="AlphaFoldDB" id="A0A8H6ZB08"/>
<accession>A0A8H6ZB08</accession>
<organism evidence="1 2">
    <name type="scientific">Mycena sanguinolenta</name>
    <dbReference type="NCBI Taxonomy" id="230812"/>
    <lineage>
        <taxon>Eukaryota</taxon>
        <taxon>Fungi</taxon>
        <taxon>Dikarya</taxon>
        <taxon>Basidiomycota</taxon>
        <taxon>Agaricomycotina</taxon>
        <taxon>Agaricomycetes</taxon>
        <taxon>Agaricomycetidae</taxon>
        <taxon>Agaricales</taxon>
        <taxon>Marasmiineae</taxon>
        <taxon>Mycenaceae</taxon>
        <taxon>Mycena</taxon>
    </lineage>
</organism>